<dbReference type="InterPro" id="IPR036477">
    <property type="entry name" value="Formyl_transf_N_sf"/>
</dbReference>
<dbReference type="GO" id="GO:0008864">
    <property type="term" value="F:formyltetrahydrofolate deformylase activity"/>
    <property type="evidence" value="ECO:0007669"/>
    <property type="project" value="UniProtKB-EC"/>
</dbReference>
<sequence length="284" mass="30852">MADFILSLTCTGAGSPSAARIGVESGVLDVLRSVRAVLKDCAHYRDPETGRLFMRLMFSAKEEEAVRSPLAARASTLGLEWQLTAVDHRPSVVVFVSKFAHCAQDLLAQAKELGMRVAAVLSNHGDFAPFAAAAGVPFYHLPIVEGRRQRQEAVALDLVRAAGAELVILARYMQVLSPDLVTALPCPVINIHHSLLPAFKGAEPYGQAYAAGVRVIGATAHYVTAGLDDGPIIEQEVARVSPRHSREDFRKIGGELERRTLARAVRLHLDGRVFRIGDRTFVLE</sequence>
<dbReference type="PIRSF" id="PIRSF036480">
    <property type="entry name" value="FormyFH4_hydr"/>
    <property type="match status" value="1"/>
</dbReference>
<comment type="caution">
    <text evidence="4">The sequence shown here is derived from an EMBL/GenBank/DDBJ whole genome shotgun (WGS) entry which is preliminary data.</text>
</comment>
<protein>
    <submittedName>
        <fullName evidence="4">Formyltetrahydrofolate deformylase</fullName>
        <ecNumber evidence="4">3.5.1.10</ecNumber>
    </submittedName>
</protein>
<dbReference type="PRINTS" id="PR01575">
    <property type="entry name" value="FFH4HYDRLASE"/>
</dbReference>
<dbReference type="EMBL" id="JANWOI010000004">
    <property type="protein sequence ID" value="MDA5194725.1"/>
    <property type="molecule type" value="Genomic_DNA"/>
</dbReference>
<dbReference type="EC" id="3.5.1.10" evidence="4"/>
<keyword evidence="2 4" id="KW-0378">Hydrolase</keyword>
<dbReference type="AlphaFoldDB" id="A0A9X3TZP6"/>
<keyword evidence="5" id="KW-1185">Reference proteome</keyword>
<dbReference type="NCBIfam" id="NF004684">
    <property type="entry name" value="PRK06027.1"/>
    <property type="match status" value="1"/>
</dbReference>
<evidence type="ECO:0000256" key="2">
    <source>
        <dbReference type="ARBA" id="ARBA00022801"/>
    </source>
</evidence>
<name>A0A9X3TZP6_9PROT</name>
<reference evidence="4" key="1">
    <citation type="submission" date="2022-08" db="EMBL/GenBank/DDBJ databases">
        <authorList>
            <person name="Vandamme P."/>
            <person name="Hettiarachchi A."/>
            <person name="Peeters C."/>
            <person name="Cnockaert M."/>
            <person name="Carlier A."/>
        </authorList>
    </citation>
    <scope>NUCLEOTIDE SEQUENCE</scope>
    <source>
        <strain evidence="4">LMG 31809</strain>
    </source>
</reference>
<feature type="domain" description="Formyl transferase N-terminal" evidence="3">
    <location>
        <begin position="92"/>
        <end position="265"/>
    </location>
</feature>
<dbReference type="Pfam" id="PF00551">
    <property type="entry name" value="Formyl_trans_N"/>
    <property type="match status" value="1"/>
</dbReference>
<dbReference type="PANTHER" id="PTHR42706">
    <property type="entry name" value="FORMYLTETRAHYDROFOLATE DEFORMYLASE"/>
    <property type="match status" value="1"/>
</dbReference>
<dbReference type="GO" id="GO:0006730">
    <property type="term" value="P:one-carbon metabolic process"/>
    <property type="evidence" value="ECO:0007669"/>
    <property type="project" value="UniProtKB-KW"/>
</dbReference>
<dbReference type="GO" id="GO:0006189">
    <property type="term" value="P:'de novo' IMP biosynthetic process"/>
    <property type="evidence" value="ECO:0007669"/>
    <property type="project" value="InterPro"/>
</dbReference>
<dbReference type="RefSeq" id="WP_274944430.1">
    <property type="nucleotide sequence ID" value="NZ_JANWOI010000004.1"/>
</dbReference>
<dbReference type="Gene3D" id="3.30.70.260">
    <property type="match status" value="1"/>
</dbReference>
<dbReference type="InterPro" id="IPR004810">
    <property type="entry name" value="PurU"/>
</dbReference>
<organism evidence="4 5">
    <name type="scientific">Govanella unica</name>
    <dbReference type="NCBI Taxonomy" id="2975056"/>
    <lineage>
        <taxon>Bacteria</taxon>
        <taxon>Pseudomonadati</taxon>
        <taxon>Pseudomonadota</taxon>
        <taxon>Alphaproteobacteria</taxon>
        <taxon>Emcibacterales</taxon>
        <taxon>Govanellaceae</taxon>
        <taxon>Govanella</taxon>
    </lineage>
</organism>
<evidence type="ECO:0000259" key="3">
    <source>
        <dbReference type="Pfam" id="PF00551"/>
    </source>
</evidence>
<dbReference type="Gene3D" id="3.40.50.170">
    <property type="entry name" value="Formyl transferase, N-terminal domain"/>
    <property type="match status" value="1"/>
</dbReference>
<proteinExistence type="predicted"/>
<keyword evidence="1" id="KW-0554">One-carbon metabolism</keyword>
<gene>
    <name evidence="4" type="ORF">NYP16_12255</name>
</gene>
<dbReference type="PANTHER" id="PTHR42706:SF1">
    <property type="entry name" value="FORMYLTETRAHYDROFOLATE DEFORMYLASE 2, MITOCHONDRIAL"/>
    <property type="match status" value="1"/>
</dbReference>
<accession>A0A9X3TZP6</accession>
<dbReference type="SUPFAM" id="SSF53328">
    <property type="entry name" value="Formyltransferase"/>
    <property type="match status" value="1"/>
</dbReference>
<evidence type="ECO:0000313" key="4">
    <source>
        <dbReference type="EMBL" id="MDA5194725.1"/>
    </source>
</evidence>
<dbReference type="Proteomes" id="UP001141619">
    <property type="component" value="Unassembled WGS sequence"/>
</dbReference>
<reference evidence="4" key="2">
    <citation type="journal article" date="2023" name="Syst. Appl. Microbiol.">
        <title>Govania unica gen. nov., sp. nov., a rare biosphere bacterium that represents a novel family in the class Alphaproteobacteria.</title>
        <authorList>
            <person name="Vandamme P."/>
            <person name="Peeters C."/>
            <person name="Hettiarachchi A."/>
            <person name="Cnockaert M."/>
            <person name="Carlier A."/>
        </authorList>
    </citation>
    <scope>NUCLEOTIDE SEQUENCE</scope>
    <source>
        <strain evidence="4">LMG 31809</strain>
    </source>
</reference>
<evidence type="ECO:0000256" key="1">
    <source>
        <dbReference type="ARBA" id="ARBA00022563"/>
    </source>
</evidence>
<evidence type="ECO:0000313" key="5">
    <source>
        <dbReference type="Proteomes" id="UP001141619"/>
    </source>
</evidence>
<dbReference type="InterPro" id="IPR002376">
    <property type="entry name" value="Formyl_transf_N"/>
</dbReference>